<dbReference type="Proteomes" id="UP000504638">
    <property type="component" value="Unplaced"/>
</dbReference>
<reference evidence="3" key="3">
    <citation type="submission" date="2025-04" db="UniProtKB">
        <authorList>
            <consortium name="RefSeq"/>
        </authorList>
    </citation>
    <scope>IDENTIFICATION</scope>
    <source>
        <strain evidence="3">CBS 781.70</strain>
    </source>
</reference>
<dbReference type="RefSeq" id="XP_033529599.1">
    <property type="nucleotide sequence ID" value="XM_033674785.1"/>
</dbReference>
<evidence type="ECO:0000313" key="1">
    <source>
        <dbReference type="EMBL" id="KAF1807968.1"/>
    </source>
</evidence>
<keyword evidence="2" id="KW-1185">Reference proteome</keyword>
<evidence type="ECO:0000313" key="2">
    <source>
        <dbReference type="Proteomes" id="UP000504638"/>
    </source>
</evidence>
<reference evidence="1 3" key="1">
    <citation type="submission" date="2020-01" db="EMBL/GenBank/DDBJ databases">
        <authorList>
            <consortium name="DOE Joint Genome Institute"/>
            <person name="Haridas S."/>
            <person name="Albert R."/>
            <person name="Binder M."/>
            <person name="Bloem J."/>
            <person name="Labutti K."/>
            <person name="Salamov A."/>
            <person name="Andreopoulos B."/>
            <person name="Baker S.E."/>
            <person name="Barry K."/>
            <person name="Bills G."/>
            <person name="Bluhm B.H."/>
            <person name="Cannon C."/>
            <person name="Castanera R."/>
            <person name="Culley D.E."/>
            <person name="Daum C."/>
            <person name="Ezra D."/>
            <person name="Gonzalez J.B."/>
            <person name="Henrissat B."/>
            <person name="Kuo A."/>
            <person name="Liang C."/>
            <person name="Lipzen A."/>
            <person name="Lutzoni F."/>
            <person name="Magnuson J."/>
            <person name="Mondo S."/>
            <person name="Nolan M."/>
            <person name="Ohm R."/>
            <person name="Pangilinan J."/>
            <person name="Park H.-J."/>
            <person name="Ramirez L."/>
            <person name="Alfaro M."/>
            <person name="Sun H."/>
            <person name="Tritt A."/>
            <person name="Yoshinaga Y."/>
            <person name="Zwiers L.-H."/>
            <person name="Turgeon B.G."/>
            <person name="Goodwin S.B."/>
            <person name="Spatafora J.W."/>
            <person name="Crous P.W."/>
            <person name="Grigoriev I.V."/>
        </authorList>
    </citation>
    <scope>NUCLEOTIDE SEQUENCE</scope>
    <source>
        <strain evidence="1 3">CBS 781.70</strain>
    </source>
</reference>
<reference evidence="3" key="2">
    <citation type="submission" date="2020-04" db="EMBL/GenBank/DDBJ databases">
        <authorList>
            <consortium name="NCBI Genome Project"/>
        </authorList>
    </citation>
    <scope>NUCLEOTIDE SEQUENCE</scope>
    <source>
        <strain evidence="3">CBS 781.70</strain>
    </source>
</reference>
<sequence length="226" mass="24742">MSDRLNEVCILFCVPFVSEFIHADCRFGGDIPGSPYPGATRCAATGGVGASTRRSGSRGLLCSSWRMISRNRCSSFSNADTWLSPGPRLIPSRVCTSSEMLRMLAFWGVANAAACGESPPAPETFFMTRSRRVWFHCLLLSLRWIAPPPSLSSRSKPSQPSRRASISARAVSNSFRVVWSSDEVWKYARSSSICHACDLSYDDNELKCAYETSTCSRIMAASGPVT</sequence>
<organism evidence="1">
    <name type="scientific">Eremomyces bilateralis CBS 781.70</name>
    <dbReference type="NCBI Taxonomy" id="1392243"/>
    <lineage>
        <taxon>Eukaryota</taxon>
        <taxon>Fungi</taxon>
        <taxon>Dikarya</taxon>
        <taxon>Ascomycota</taxon>
        <taxon>Pezizomycotina</taxon>
        <taxon>Dothideomycetes</taxon>
        <taxon>Dothideomycetes incertae sedis</taxon>
        <taxon>Eremomycetales</taxon>
        <taxon>Eremomycetaceae</taxon>
        <taxon>Eremomyces</taxon>
    </lineage>
</organism>
<gene>
    <name evidence="1 3" type="ORF">P152DRAFT_260457</name>
</gene>
<proteinExistence type="predicted"/>
<protein>
    <submittedName>
        <fullName evidence="1 3">Uncharacterized protein</fullName>
    </submittedName>
</protein>
<name>A0A6G1FQG1_9PEZI</name>
<accession>A0A6G1FQG1</accession>
<dbReference type="AlphaFoldDB" id="A0A6G1FQG1"/>
<dbReference type="EMBL" id="ML975195">
    <property type="protein sequence ID" value="KAF1807968.1"/>
    <property type="molecule type" value="Genomic_DNA"/>
</dbReference>
<dbReference type="GeneID" id="54415355"/>
<evidence type="ECO:0000313" key="3">
    <source>
        <dbReference type="RefSeq" id="XP_033529599.1"/>
    </source>
</evidence>